<keyword evidence="8" id="KW-1185">Reference proteome</keyword>
<evidence type="ECO:0000256" key="5">
    <source>
        <dbReference type="ARBA" id="ARBA00023157"/>
    </source>
</evidence>
<feature type="chain" id="PRO_5039886536" evidence="6">
    <location>
        <begin position="19"/>
        <end position="253"/>
    </location>
</feature>
<evidence type="ECO:0000313" key="8">
    <source>
        <dbReference type="Proteomes" id="UP000301870"/>
    </source>
</evidence>
<dbReference type="Gene3D" id="2.40.10.10">
    <property type="entry name" value="Trypsin-like serine proteases"/>
    <property type="match status" value="1"/>
</dbReference>
<evidence type="ECO:0000313" key="9">
    <source>
        <dbReference type="RefSeq" id="XP_022821674.1"/>
    </source>
</evidence>
<dbReference type="GeneID" id="111353079"/>
<dbReference type="Proteomes" id="UP000301870">
    <property type="component" value="Chromosome 16"/>
</dbReference>
<evidence type="ECO:0000256" key="6">
    <source>
        <dbReference type="SAM" id="SignalP"/>
    </source>
</evidence>
<keyword evidence="3" id="KW-0378">Hydrolase</keyword>
<dbReference type="OrthoDB" id="6676947at2759"/>
<accession>A0A9J7E4H9</accession>
<feature type="signal peptide" evidence="6">
    <location>
        <begin position="1"/>
        <end position="18"/>
    </location>
</feature>
<reference evidence="9" key="1">
    <citation type="submission" date="2025-08" db="UniProtKB">
        <authorList>
            <consortium name="RefSeq"/>
        </authorList>
    </citation>
    <scope>IDENTIFICATION</scope>
    <source>
        <strain evidence="9">Ishihara</strain>
        <tissue evidence="9">Whole body</tissue>
    </source>
</reference>
<dbReference type="SUPFAM" id="SSF50494">
    <property type="entry name" value="Trypsin-like serine proteases"/>
    <property type="match status" value="1"/>
</dbReference>
<proteinExistence type="inferred from homology"/>
<sequence>MRIIVLLAVCFAATTASSKSPQRIVGGKPTTIDEYPNVVALLGVYEWMGYTQVCGGVILNFRSVLTAAHCPVNDNVRLWRIRIGSSYVFNEGTLYGVSGIIVHPYFWQGDRLHDIAILRADQERMLVTHSTYIAGPDYILPDNTKLVAVGWDVSWLSESDQLRYSEVTKVNEKVCDDQYEDPYIVINEFTLCTSNPVTEGPEYYTCEGESGGPVFHNNVVVGISTFENKCDGTNLPRIYTRIAAHTEWIVSNS</sequence>
<keyword evidence="5" id="KW-1015">Disulfide bond</keyword>
<name>A0A9J7E4H9_SPOLT</name>
<evidence type="ECO:0000256" key="1">
    <source>
        <dbReference type="ARBA" id="ARBA00007664"/>
    </source>
</evidence>
<dbReference type="InterPro" id="IPR001254">
    <property type="entry name" value="Trypsin_dom"/>
</dbReference>
<evidence type="ECO:0000256" key="2">
    <source>
        <dbReference type="ARBA" id="ARBA00022670"/>
    </source>
</evidence>
<dbReference type="KEGG" id="sliu:111353079"/>
<dbReference type="PANTHER" id="PTHR24276:SF98">
    <property type="entry name" value="FI18310P1-RELATED"/>
    <property type="match status" value="1"/>
</dbReference>
<dbReference type="CDD" id="cd00190">
    <property type="entry name" value="Tryp_SPc"/>
    <property type="match status" value="1"/>
</dbReference>
<dbReference type="InterPro" id="IPR001314">
    <property type="entry name" value="Peptidase_S1A"/>
</dbReference>
<dbReference type="InterPro" id="IPR018114">
    <property type="entry name" value="TRYPSIN_HIS"/>
</dbReference>
<feature type="domain" description="Peptidase S1" evidence="7">
    <location>
        <begin position="24"/>
        <end position="253"/>
    </location>
</feature>
<dbReference type="PROSITE" id="PS00134">
    <property type="entry name" value="TRYPSIN_HIS"/>
    <property type="match status" value="1"/>
</dbReference>
<gene>
    <name evidence="9" type="primary">LOC111353079</name>
</gene>
<evidence type="ECO:0000259" key="7">
    <source>
        <dbReference type="PROSITE" id="PS50240"/>
    </source>
</evidence>
<dbReference type="InterPro" id="IPR043504">
    <property type="entry name" value="Peptidase_S1_PA_chymotrypsin"/>
</dbReference>
<dbReference type="PROSITE" id="PS50240">
    <property type="entry name" value="TRYPSIN_DOM"/>
    <property type="match status" value="1"/>
</dbReference>
<dbReference type="PRINTS" id="PR00722">
    <property type="entry name" value="CHYMOTRYPSIN"/>
</dbReference>
<dbReference type="Pfam" id="PF00089">
    <property type="entry name" value="Trypsin"/>
    <property type="match status" value="1"/>
</dbReference>
<keyword evidence="4" id="KW-0720">Serine protease</keyword>
<protein>
    <submittedName>
        <fullName evidence="9">Trypsin, alkaline C-like</fullName>
    </submittedName>
</protein>
<organism evidence="8 9">
    <name type="scientific">Spodoptera litura</name>
    <name type="common">Asian cotton leafworm</name>
    <dbReference type="NCBI Taxonomy" id="69820"/>
    <lineage>
        <taxon>Eukaryota</taxon>
        <taxon>Metazoa</taxon>
        <taxon>Ecdysozoa</taxon>
        <taxon>Arthropoda</taxon>
        <taxon>Hexapoda</taxon>
        <taxon>Insecta</taxon>
        <taxon>Pterygota</taxon>
        <taxon>Neoptera</taxon>
        <taxon>Endopterygota</taxon>
        <taxon>Lepidoptera</taxon>
        <taxon>Glossata</taxon>
        <taxon>Ditrysia</taxon>
        <taxon>Noctuoidea</taxon>
        <taxon>Noctuidae</taxon>
        <taxon>Amphipyrinae</taxon>
        <taxon>Spodoptera</taxon>
    </lineage>
</organism>
<dbReference type="PANTHER" id="PTHR24276">
    <property type="entry name" value="POLYSERASE-RELATED"/>
    <property type="match status" value="1"/>
</dbReference>
<dbReference type="InterPro" id="IPR050430">
    <property type="entry name" value="Peptidase_S1"/>
</dbReference>
<dbReference type="AlphaFoldDB" id="A0A9J7E4H9"/>
<dbReference type="RefSeq" id="XP_022821674.1">
    <property type="nucleotide sequence ID" value="XM_022965906.1"/>
</dbReference>
<dbReference type="SMART" id="SM00020">
    <property type="entry name" value="Tryp_SPc"/>
    <property type="match status" value="1"/>
</dbReference>
<dbReference type="GO" id="GO:0004252">
    <property type="term" value="F:serine-type endopeptidase activity"/>
    <property type="evidence" value="ECO:0007669"/>
    <property type="project" value="InterPro"/>
</dbReference>
<dbReference type="GO" id="GO:0006508">
    <property type="term" value="P:proteolysis"/>
    <property type="evidence" value="ECO:0007669"/>
    <property type="project" value="UniProtKB-KW"/>
</dbReference>
<keyword evidence="2" id="KW-0645">Protease</keyword>
<keyword evidence="6" id="KW-0732">Signal</keyword>
<comment type="similarity">
    <text evidence="1">Belongs to the peptidase S1 family.</text>
</comment>
<evidence type="ECO:0000256" key="4">
    <source>
        <dbReference type="ARBA" id="ARBA00022825"/>
    </source>
</evidence>
<evidence type="ECO:0000256" key="3">
    <source>
        <dbReference type="ARBA" id="ARBA00022801"/>
    </source>
</evidence>
<dbReference type="InterPro" id="IPR009003">
    <property type="entry name" value="Peptidase_S1_PA"/>
</dbReference>